<dbReference type="Pfam" id="PF16282">
    <property type="entry name" value="SANT_DAMP1_like"/>
    <property type="match status" value="1"/>
</dbReference>
<keyword evidence="3" id="KW-0805">Transcription regulation</keyword>
<dbReference type="PROSITE" id="PS50090">
    <property type="entry name" value="MYB_LIKE"/>
    <property type="match status" value="1"/>
</dbReference>
<evidence type="ECO:0000256" key="4">
    <source>
        <dbReference type="ARBA" id="ARBA00023163"/>
    </source>
</evidence>
<proteinExistence type="predicted"/>
<dbReference type="PANTHER" id="PTHR12855">
    <property type="entry name" value="DNA METHYLTRANSFERASE 1-ASSOCIATED PROTEIN 1 FAMILY MEMBER"/>
    <property type="match status" value="1"/>
</dbReference>
<keyword evidence="2" id="KW-0156">Chromatin regulator</keyword>
<comment type="caution">
    <text evidence="8">The sequence shown here is derived from an EMBL/GenBank/DDBJ whole genome shotgun (WGS) entry which is preliminary data.</text>
</comment>
<keyword evidence="5" id="KW-0539">Nucleus</keyword>
<name>A0AAD9ILR9_PROWI</name>
<feature type="domain" description="Myb-like" evidence="7">
    <location>
        <begin position="146"/>
        <end position="194"/>
    </location>
</feature>
<feature type="region of interest" description="Disordered" evidence="6">
    <location>
        <begin position="398"/>
        <end position="428"/>
    </location>
</feature>
<feature type="compositionally biased region" description="Basic and acidic residues" evidence="6">
    <location>
        <begin position="18"/>
        <end position="28"/>
    </location>
</feature>
<dbReference type="GO" id="GO:0006281">
    <property type="term" value="P:DNA repair"/>
    <property type="evidence" value="ECO:0007669"/>
    <property type="project" value="InterPro"/>
</dbReference>
<reference evidence="8" key="1">
    <citation type="submission" date="2021-01" db="EMBL/GenBank/DDBJ databases">
        <authorList>
            <person name="Eckstrom K.M.E."/>
        </authorList>
    </citation>
    <scope>NUCLEOTIDE SEQUENCE</scope>
    <source>
        <strain evidence="8">UVCC 0001</strain>
    </source>
</reference>
<evidence type="ECO:0000313" key="9">
    <source>
        <dbReference type="Proteomes" id="UP001255856"/>
    </source>
</evidence>
<evidence type="ECO:0000256" key="5">
    <source>
        <dbReference type="ARBA" id="ARBA00023242"/>
    </source>
</evidence>
<accession>A0AAD9ILR9</accession>
<comment type="subcellular location">
    <subcellularLocation>
        <location evidence="1">Nucleus</location>
    </subcellularLocation>
</comment>
<dbReference type="GO" id="GO:0006338">
    <property type="term" value="P:chromatin remodeling"/>
    <property type="evidence" value="ECO:0007669"/>
    <property type="project" value="InterPro"/>
</dbReference>
<evidence type="ECO:0000256" key="2">
    <source>
        <dbReference type="ARBA" id="ARBA00022853"/>
    </source>
</evidence>
<dbReference type="GO" id="GO:0000812">
    <property type="term" value="C:Swr1 complex"/>
    <property type="evidence" value="ECO:0007669"/>
    <property type="project" value="TreeGrafter"/>
</dbReference>
<sequence>MDIKDILGLSRTASTAGEKAEKPKEKKMVKPKGMSREAFALLGGLHSLQPSQLTGDLRKEAAVKSLRDKAKRSSRGNVTFRWRPFANPARKDGLELSHWVKCFKDAQGNVSPADGGEYVFAKYNKKERVLRYNDEEWDHIVTQEPSWSREESDYLLDLAEQLDLRWLVIADRYEFKPDQSRSVEELKARYYTIARDLLVKRAGGEELVANHPLIRHPYHIQHERERKKGLELLFERTKAQEEVEDAILAEAVTIETARKAEEAAARRASAAEAGLTTPGQTGTTEAAPAQGPAQVSQYSNEPEPGVPPVFDEHGSPAAPTKRMIVRGAFCKELAEGVVAKLQPAKIQKALEGSMAELKITEFPKAMTRATCGAFLALQSEVLALLELKRQLATMQALTAGTKRPKLESPDEAPRSDKRQRIARKFADD</sequence>
<evidence type="ECO:0000259" key="7">
    <source>
        <dbReference type="PROSITE" id="PS50090"/>
    </source>
</evidence>
<organism evidence="8 9">
    <name type="scientific">Prototheca wickerhamii</name>
    <dbReference type="NCBI Taxonomy" id="3111"/>
    <lineage>
        <taxon>Eukaryota</taxon>
        <taxon>Viridiplantae</taxon>
        <taxon>Chlorophyta</taxon>
        <taxon>core chlorophytes</taxon>
        <taxon>Trebouxiophyceae</taxon>
        <taxon>Chlorellales</taxon>
        <taxon>Chlorellaceae</taxon>
        <taxon>Prototheca</taxon>
    </lineage>
</organism>
<dbReference type="GO" id="GO:0003714">
    <property type="term" value="F:transcription corepressor activity"/>
    <property type="evidence" value="ECO:0007669"/>
    <property type="project" value="TreeGrafter"/>
</dbReference>
<evidence type="ECO:0000256" key="6">
    <source>
        <dbReference type="SAM" id="MobiDB-lite"/>
    </source>
</evidence>
<keyword evidence="9" id="KW-1185">Reference proteome</keyword>
<dbReference type="SMART" id="SM00717">
    <property type="entry name" value="SANT"/>
    <property type="match status" value="1"/>
</dbReference>
<feature type="region of interest" description="Disordered" evidence="6">
    <location>
        <begin position="1"/>
        <end position="32"/>
    </location>
</feature>
<dbReference type="InterPro" id="IPR001005">
    <property type="entry name" value="SANT/Myb"/>
</dbReference>
<dbReference type="Gene3D" id="1.10.10.60">
    <property type="entry name" value="Homeodomain-like"/>
    <property type="match status" value="1"/>
</dbReference>
<dbReference type="GO" id="GO:0000122">
    <property type="term" value="P:negative regulation of transcription by RNA polymerase II"/>
    <property type="evidence" value="ECO:0007669"/>
    <property type="project" value="TreeGrafter"/>
</dbReference>
<dbReference type="AlphaFoldDB" id="A0AAD9ILR9"/>
<evidence type="ECO:0000256" key="3">
    <source>
        <dbReference type="ARBA" id="ARBA00023015"/>
    </source>
</evidence>
<evidence type="ECO:0000256" key="1">
    <source>
        <dbReference type="ARBA" id="ARBA00004123"/>
    </source>
</evidence>
<dbReference type="Proteomes" id="UP001255856">
    <property type="component" value="Unassembled WGS sequence"/>
</dbReference>
<keyword evidence="4" id="KW-0804">Transcription</keyword>
<feature type="region of interest" description="Disordered" evidence="6">
    <location>
        <begin position="263"/>
        <end position="317"/>
    </location>
</feature>
<dbReference type="FunFam" id="1.10.10.60:FF:000087">
    <property type="entry name" value="DNA methyltransferase 1-associated protein 1"/>
    <property type="match status" value="1"/>
</dbReference>
<dbReference type="PANTHER" id="PTHR12855:SF10">
    <property type="entry name" value="DNA METHYLTRANSFERASE 1-ASSOCIATED PROTEIN 1"/>
    <property type="match status" value="1"/>
</dbReference>
<gene>
    <name evidence="8" type="ORF">QBZ16_000768</name>
</gene>
<dbReference type="InterPro" id="IPR027109">
    <property type="entry name" value="Swc4/Dmap1"/>
</dbReference>
<dbReference type="InterPro" id="IPR032563">
    <property type="entry name" value="DAMP1_SANT-like"/>
</dbReference>
<feature type="compositionally biased region" description="Basic and acidic residues" evidence="6">
    <location>
        <begin position="404"/>
        <end position="428"/>
    </location>
</feature>
<dbReference type="EMBL" id="JASFZW010000001">
    <property type="protein sequence ID" value="KAK2080914.1"/>
    <property type="molecule type" value="Genomic_DNA"/>
</dbReference>
<protein>
    <recommendedName>
        <fullName evidence="7">Myb-like domain-containing protein</fullName>
    </recommendedName>
</protein>
<evidence type="ECO:0000313" key="8">
    <source>
        <dbReference type="EMBL" id="KAK2080914.1"/>
    </source>
</evidence>
<dbReference type="GO" id="GO:0035267">
    <property type="term" value="C:NuA4 histone acetyltransferase complex"/>
    <property type="evidence" value="ECO:0007669"/>
    <property type="project" value="InterPro"/>
</dbReference>